<dbReference type="InterPro" id="IPR013783">
    <property type="entry name" value="Ig-like_fold"/>
</dbReference>
<dbReference type="InterPro" id="IPR013431">
    <property type="entry name" value="Delta_60_rpt"/>
</dbReference>
<feature type="domain" description="IPT/TIG" evidence="2">
    <location>
        <begin position="2257"/>
        <end position="2340"/>
    </location>
</feature>
<dbReference type="Pfam" id="PF07705">
    <property type="entry name" value="CARDB"/>
    <property type="match status" value="3"/>
</dbReference>
<dbReference type="InterPro" id="IPR036116">
    <property type="entry name" value="FN3_sf"/>
</dbReference>
<dbReference type="SUPFAM" id="SSF117281">
    <property type="entry name" value="Kelch motif"/>
    <property type="match status" value="1"/>
</dbReference>
<dbReference type="Pfam" id="PF01833">
    <property type="entry name" value="TIG"/>
    <property type="match status" value="9"/>
</dbReference>
<dbReference type="PANTHER" id="PTHR31778:SF2">
    <property type="entry name" value="BUD SITE SELECTION PROTEIN RAX2"/>
    <property type="match status" value="1"/>
</dbReference>
<dbReference type="Pfam" id="PF24595">
    <property type="entry name" value="DUF7619"/>
    <property type="match status" value="1"/>
</dbReference>
<feature type="chain" id="PRO_5046267329" evidence="1">
    <location>
        <begin position="40"/>
        <end position="4906"/>
    </location>
</feature>
<sequence length="4906" mass="511221">MQKFYSFFRYLIVPFKFKYPFVFCQLVALFCCLAVNSNAQQLLPPGPQTDGTVNVTYRDGGIQYVGGSFSTVGYKTGSATLFPGSGNTPNLNFPQINGTVYCSAPDGTGGWYLGGSFTQAGGVSRSNLVHITAANTVNPSFQPNPNSTVYALLLHGSALYAGGDFTTLGGLVRNRLGAVNASTGAALAFDPNLDNTVNTLALNGANLLAGGTFQRVSGNLCPHLAAFSTATGQRVSHTQADGQVTSLLTDGTTTYAGGAFQGFGYNTGYSALLSSNSNAPSAGWPTFNGTVNITISDGSGGWYVGGAFTKVGNVSIRNLVHITATNDIDPIFKPEPNGTVTTLLRNGATIYAGGDFTIIGKEVRNRLAELDPVTGTATSINPDLDSRPNALAIAGSRLYVGGAMNNAQGNPARNLVAYDLTTGLRTPYPGANGAVLSLLADGSNLFVGGSFSGIGFYTGYSAQLSTSSDVPSATWPVINGTVYVTIPDGNGGWYVGGSFSQVGSTTIRNLVHITATNTIDAAFKPEPNGGVYSLLKNGTTLYVGGDFNTIGGQSRNRLAAVNAGTGAATNLDLSTSNRVRSLTLVGTTLYAGGDMLHTQGFPTRYLTGFNVSTGELVKVPGFNSQIKAMATDGTNIYAAGSHTQTGISAEYAALLSISSDVPSANWPYFNGTIYAVAGDGNGGWYVGGSFSEVAGQPRRNLVRLLANGTIDPVFAPDPNSTVHTLALKGSTLYTGGSFNQIGGNTRTYLAAVNAVTGALLPLFDAAPNSTVTKLAVSDDALYVGGSFSQIGGQTRNRLASLDLTSGSAGTWNPNPNSTVNDILVDTAAGTLYVAGSFSQIGGQTRQYLVAFDLLTHTLSAFAPNPNSTVYSLALSGADLFVGGSFSTIGGQNRQYLAALNKNTGTPSAFNPQPNSTVQAIATDGTSLFIGGSFTRIGNLSGSPTRNYLAAFTLNTGSLSSWDPAANSSVTGITLAGAGMVVTGSFNLLKTTTDRPYLAAFDAVTGQLNSGFAPVFSSDPGLEALTLHGATLYAGGSFNINVNGQNRRGLAAFDKTTGIATSFNPQLNSRVNALATDGTTLFAGGDFTQAGSSSPVTRNRLAAFDLGTGTLTNWNPNANSAVYALGMSGAQVVTGGSFTYLKSHDQNGLISLDAVTGATNTGFAANFNYYFYGYAPQTMVISGNTLYVGGYLYQYKGAMVSNILGLDKSTGTLSGFAPNLNNTVYQLATDGTTLFAAGEFTQAGTISRNRLASFTLSNGALTSWDPNANSSVRTLALDGTQLLIGGSFTYLNYQAKARLASLTSTGHLNTAFSPPAFSNAYSAPVSGMLISGGKLYVAGDFYSYTNSNSVNRNFSSITAFDKVTGFDDGSFTIAFGGGYGQAKTITTDGTTLFVGGDFTQVGTGSAGIKRNRLAAFTMSNGSLASWDPGVNNTVHTLSRSGSDLLAGGSFNMSNAFSRSGLFAYSVRTGEILPGFNANLAGPVYALTSVGSRLFVGGAMYTNGSNPKGGLLAIDKLTGADTGFNSGLYSSHSYAGSAPVHSLAVSGSTLYVGGDFYNGYGAPRNYLAAYNLNTDALISGFNPNLNGRVKALALDGTTLYVGGEFTTINGQTRNRLSSFDIGTNSLTSWNPGANSTVFALGVNTTALYAGGYFSIAGGQNRYGVAAIDKVSGTATSWDPGLNSHVEEILATDTRVILGGAFTQANGQPVNRAAIYGASGNAPVFTPQFNNSVLTFSLNSDTLLTGGSFTTANGETRQYMAGFTLDATPTIISFSPVSGPAGTVVTVTGSGFTGVTSVTLNGVNVPVYNVTSTTQFTFTVPAGATTGLIAVTAATGTGTSSQVFTVLPAVAITSFTPTSGKAGDAVNIYGNGFTGATSVTFNGTAVLSPSVYSNTHIYAVVPVGATTGPIAVTSPAGTGTSDQDFVVIPSPTITSFSPGSGPSGTMVTITGTNFGGLNAVKFNGTNASNYTLISSTTITAEVPGGATSGSISVTAAGGTGTSASSFTVVTSPEISSFWPPSGPAGTVVTIYGNYFTNATEVSFNGANALAFNVVNSTQINATVPVGATDGLIRVTTPSGTATSATIFDVTPSVTVSYAYGPSNSYNAAAIGNTITVHGSGFSGATSVEFNGGTGTNLVVTSSSQLTVTVPVGAQTGPISVTTPFGTGTMTTDFNIIPAPTITSFTPSFATVGSLITIYGTGYASGGTVTFGGNVNATYLYNYGPNFITVAVPTGASTGLLSVTTLGGTATSATVFTVVGAPTITAFSPDNGLPGTSVTITGTNLTGTNQVNFNGTPATFSNVTSTSLTAVVPANATTGPIAVYTPAGYYTTASNGAAGVFTVLSLVPTISSFTPTGGPEGTLVTVSGTNFTGATSVTVGGVPAISFSVQSATSLTLYIPTGAITGPIVITNPSGTATSATNFTVVPAPVITSVSPNSEVVGASVVIYGSNFQNASYVGFNGTSAPGYVVNSSGTEITVTVPAGATTGQIRVTTPGGTTYSSSNFTVLVPAPTITTFSPASGPINTAVTITGTNFTNVSSVRFNGIAAGFTQNSATSITATVPIGTSTGPITVTTPGGTATSATDFIFIPAPVLSSLAPTSGGAGTVVTLSGGNFQNTSAVRFNGALASGYVVNGNGTQITVSVPAGASTGPVSVTTPGGTATSTGNFTVLSAPTISGFTPASGPAGTNVVITGTNLNTTTGVNFNGTLAGFTVNSATQLTATVPATATTGFVTVISGGGSNSSADPFTVIPTTLAAFDPVCETGSAFSLSGGSPAGGTYSGPGVSSNQFNPATAGVGTHTITYTYTLNSIITSATQTLNVEARPTVTLASQNAVCQGTAAFNLGGGSPAGGTYSGTGVSGGQFNPAVAGVGTHAITYAYTNAAGCSSSAIQQLTVLPTPTFASSATQVCSGQPVTLTVSNAGAGATYAWSTGETTASITASPTVQTTYSVTVTNAAGCTYPFSQQVTINPFTSAPGVVSQLQPVDNSNGLSLPITFSWNGTGQVSTYDLYIWPVSGLKPVTPTAAGINSLQYTFYGTLPYGAQYNWQVVAKNTCFTTNGPVLTFGLRELPDLRITLIQNPDTVYAGQTMQMSWNVTNFGLGSTLAQQWRDEVWLSQDSAFNAATAIRVGDWGNTTFLQANATYITNATFPVPYSQAGYYYVFVKANTGSLLETNLNNNRLRATGRTLMIVPTTPDLTVENFVSPPDPSVSYTDVTMRYNVYNRGSVAAIAHRYDEFFISPDTILNISQNTGRLALGPNAISLGRRLVTDTLLTNGHYQRTVTVRIPHTEFGTRYFYAYTDTDNQLFETASTNNVNRPVPVEIILRPPADLIPIALNAPANMIAGATAAITWDVRNAGNNPPVAEERYWSDNFWLSPTATFDPATAIPVGTLNIFGGDTLGVQHHYRRSVNLNIPNGISGTYYVFGHADYVAGAVRGNVFEYNQESNNMLRSGAINVGLTFADLNPAVFNGPTSVDAFQTFTINYTVQNTNSAVGAASGSWTDAVWLHNHNSSAANCSPLATVTRSGPLAPGATYSGTMTVSIPRYIDPGTYDLVLRTDNGGTVYEYNLENNNDLRYTFTYNYSDDLELTALATSGAALSGQTIQVNFSVENQGAFRTLATGWADQFYLSADASLDASDLLLNTVTRNGDLNIGESYNGSTTVRMPHGLQGNYFLIGKAGVRDGRGTCNGIASSVLVDTDPANNFRTIGLPITLTPPSDLIPVTYTLPTDVVAGQQVTIPFTIQNQGTGATLEGNWDDGIYLNTSPTVNGAVRIGTVRHAGTRGAGQSYSTSITTTIPAYMAGNYYIFLVTDISGVSGYIPSQHWGGAVQYGTVYEHQQELNNVVQGSILIRVPQPADLVVTSVTIPANRKLGEMMTVHYEVKNQGVNPAIGQLKDGLFLSLDATLNGAIDQLFATSTGNVVLAPNQTFSGTVRSRLQGLMPGTYHGLMATNLFNDIYEGLTASPAANNNVTGAGNQLDLGVNVLPLRTPTSFPLMKDSVVYYQVNPGENKDMVLTLTSNHSLGQNEMYVAYNRVPTPADYDFIYLNQVSTSQEILVPTTGALPYYVLVKTPYQYSGLQTATLYADTLGFQVRSITANKVGRGRVTTQVLGAGFRRLKTGTNGYPATRYYLTKGNNPAIRAEAQVLKYHNSTEVTLRWRLDTLSVGLYNVVADNNGTRVQLTNGLTVEPAQPLNVDFATIIPQVVRVNSHANWTYFLQNNSNVDVPYWEFQYELPPGQNPVITHTPNVRKKSDFYAGAASSTLRNRMDNGLTEVLPFVARDLRPGEIIQVNLRLTPTATGGFPVVWNQAALTEEWYTRQTLDHIDRYRAAVLAKPADFPAGVANLAANATAWQDSLRRYYVSQGLLDTIALKAPKLRTGYTALSNSVQIPGGVCGTWGVTECVRPFRPDPFDANVYPAALIGCADSIVFTYKGRGVSCTQVVGSLDPNLIAGPSGTGQRKMVGNQQRLSYQVQFENDPLLATAPAQVVRVTVPLNPAFDAQQFRLGSFGWGNYLFETPPNSSSYTSVLDMPDSLGYDVRVLGTVDVVGRRLIWQFETLDPATGVAPADPNKGFLLVNDSTGRGQGFINYTIKASPTAVTGDTLAAQATIVFDSNPPLATNRWVNLLDAVAPTSLINALPLPSVEPSAILTWAANDDTNGSGLLTYDLYVSQDGGPFEQKVTGLTDKTYTFNGEPKVRYEFFVLARDSAENQEAMKSAFEAVLFHDPGTPLPVELVSFKATRKGQDALLEWQTAEELDNAGFEVEVSEDGRTFRKLQYLEAKGRNSHYSYLDAGLNKKGMRYYRLKQLDLDESFSYSPIRTLDFGDVKTVTTAWPNPFSSNLFVKLTTQIEEPVTLVVTDVLGRVRYKQEFNLKPGNHQVELELAENLPAGLYLLEVIRKESREALKVIRK</sequence>
<dbReference type="SUPFAM" id="SSF81296">
    <property type="entry name" value="E set domains"/>
    <property type="match status" value="12"/>
</dbReference>
<dbReference type="InterPro" id="IPR015915">
    <property type="entry name" value="Kelch-typ_b-propeller"/>
</dbReference>
<proteinExistence type="predicted"/>
<dbReference type="InterPro" id="IPR026444">
    <property type="entry name" value="Secre_tail"/>
</dbReference>
<dbReference type="SUPFAM" id="SSF50969">
    <property type="entry name" value="YVTN repeat-like/Quinoprotein amine dehydrogenase"/>
    <property type="match status" value="1"/>
</dbReference>
<protein>
    <submittedName>
        <fullName evidence="3">IPT/TIG domain-containing protein</fullName>
    </submittedName>
</protein>
<keyword evidence="1" id="KW-0732">Signal</keyword>
<feature type="domain" description="IPT/TIG" evidence="2">
    <location>
        <begin position="2507"/>
        <end position="2585"/>
    </location>
</feature>
<dbReference type="EMBL" id="JAEHFX010000004">
    <property type="protein sequence ID" value="MBK0403323.1"/>
    <property type="molecule type" value="Genomic_DNA"/>
</dbReference>
<feature type="domain" description="IPT/TIG" evidence="2">
    <location>
        <begin position="1765"/>
        <end position="1844"/>
    </location>
</feature>
<accession>A0ABS1C3Y5</accession>
<evidence type="ECO:0000313" key="4">
    <source>
        <dbReference type="Proteomes" id="UP000644147"/>
    </source>
</evidence>
<feature type="domain" description="IPT/TIG" evidence="2">
    <location>
        <begin position="1927"/>
        <end position="2006"/>
    </location>
</feature>
<dbReference type="Gene3D" id="2.80.10.50">
    <property type="match status" value="1"/>
</dbReference>
<dbReference type="InterPro" id="IPR002909">
    <property type="entry name" value="IPT_dom"/>
</dbReference>
<comment type="caution">
    <text evidence="3">The sequence shown here is derived from an EMBL/GenBank/DDBJ whole genome shotgun (WGS) entry which is preliminary data.</text>
</comment>
<evidence type="ECO:0000256" key="1">
    <source>
        <dbReference type="SAM" id="SignalP"/>
    </source>
</evidence>
<dbReference type="Pfam" id="PF17164">
    <property type="entry name" value="DUF5122"/>
    <property type="match status" value="1"/>
</dbReference>
<evidence type="ECO:0000313" key="3">
    <source>
        <dbReference type="EMBL" id="MBK0403323.1"/>
    </source>
</evidence>
<feature type="domain" description="IPT/TIG" evidence="2">
    <location>
        <begin position="2343"/>
        <end position="2422"/>
    </location>
</feature>
<feature type="domain" description="IPT/TIG" evidence="2">
    <location>
        <begin position="2008"/>
        <end position="2173"/>
    </location>
</feature>
<dbReference type="SUPFAM" id="SSF50965">
    <property type="entry name" value="Galactose oxidase, central domain"/>
    <property type="match status" value="1"/>
</dbReference>
<dbReference type="SUPFAM" id="SSF49265">
    <property type="entry name" value="Fibronectin type III"/>
    <property type="match status" value="1"/>
</dbReference>
<dbReference type="NCBIfam" id="TIGR04183">
    <property type="entry name" value="Por_Secre_tail"/>
    <property type="match status" value="1"/>
</dbReference>
<dbReference type="Proteomes" id="UP000644147">
    <property type="component" value="Unassembled WGS sequence"/>
</dbReference>
<gene>
    <name evidence="3" type="ORF">I5M27_10020</name>
</gene>
<feature type="domain" description="IPT/TIG" evidence="2">
    <location>
        <begin position="2424"/>
        <end position="2504"/>
    </location>
</feature>
<dbReference type="InterPro" id="IPR055353">
    <property type="entry name" value="DUF7619"/>
</dbReference>
<dbReference type="SMART" id="SM00429">
    <property type="entry name" value="IPT"/>
    <property type="match status" value="9"/>
</dbReference>
<organism evidence="3 4">
    <name type="scientific">Adhaeribacter terrigena</name>
    <dbReference type="NCBI Taxonomy" id="2793070"/>
    <lineage>
        <taxon>Bacteria</taxon>
        <taxon>Pseudomonadati</taxon>
        <taxon>Bacteroidota</taxon>
        <taxon>Cytophagia</taxon>
        <taxon>Cytophagales</taxon>
        <taxon>Hymenobacteraceae</taxon>
        <taxon>Adhaeribacter</taxon>
    </lineage>
</organism>
<dbReference type="PANTHER" id="PTHR31778">
    <property type="entry name" value="BUD SITE SELECTION PROTEIN RAX2"/>
    <property type="match status" value="1"/>
</dbReference>
<dbReference type="InterPro" id="IPR011043">
    <property type="entry name" value="Gal_Oxase/kelch_b-propeller"/>
</dbReference>
<keyword evidence="4" id="KW-1185">Reference proteome</keyword>
<dbReference type="InterPro" id="IPR011635">
    <property type="entry name" value="CARDB"/>
</dbReference>
<dbReference type="CDD" id="cd00102">
    <property type="entry name" value="IPT"/>
    <property type="match status" value="7"/>
</dbReference>
<dbReference type="InterPro" id="IPR011044">
    <property type="entry name" value="Quino_amine_DH_bsu"/>
</dbReference>
<reference evidence="3 4" key="1">
    <citation type="submission" date="2020-12" db="EMBL/GenBank/DDBJ databases">
        <title>Bacterial novel species Adhaeribacter sp. BT258 isolated from soil.</title>
        <authorList>
            <person name="Jung H.-Y."/>
        </authorList>
    </citation>
    <scope>NUCLEOTIDE SEQUENCE [LARGE SCALE GENOMIC DNA]</scope>
    <source>
        <strain evidence="3 4">BT258</strain>
    </source>
</reference>
<feature type="signal peptide" evidence="1">
    <location>
        <begin position="1"/>
        <end position="39"/>
    </location>
</feature>
<dbReference type="InterPro" id="IPR014756">
    <property type="entry name" value="Ig_E-set"/>
</dbReference>
<feature type="domain" description="IPT/TIG" evidence="2">
    <location>
        <begin position="2669"/>
        <end position="2747"/>
    </location>
</feature>
<evidence type="ECO:0000259" key="2">
    <source>
        <dbReference type="SMART" id="SM00429"/>
    </source>
</evidence>
<dbReference type="RefSeq" id="WP_200506075.1">
    <property type="nucleotide sequence ID" value="NZ_JAEHFX010000004.1"/>
</dbReference>
<feature type="domain" description="IPT/TIG" evidence="2">
    <location>
        <begin position="2587"/>
        <end position="2667"/>
    </location>
</feature>
<name>A0ABS1C3Y5_9BACT</name>
<dbReference type="Gene3D" id="2.60.40.10">
    <property type="entry name" value="Immunoglobulins"/>
    <property type="match status" value="17"/>
</dbReference>